<reference evidence="2" key="1">
    <citation type="submission" date="2020-05" db="EMBL/GenBank/DDBJ databases">
        <authorList>
            <person name="Chiriac C."/>
            <person name="Salcher M."/>
            <person name="Ghai R."/>
            <person name="Kavagutti S V."/>
        </authorList>
    </citation>
    <scope>NUCLEOTIDE SEQUENCE</scope>
</reference>
<accession>A0A6J6R7X5</accession>
<dbReference type="SUPFAM" id="SSF54593">
    <property type="entry name" value="Glyoxalase/Bleomycin resistance protein/Dihydroxybiphenyl dioxygenase"/>
    <property type="match status" value="1"/>
</dbReference>
<dbReference type="Pfam" id="PF00903">
    <property type="entry name" value="Glyoxalase"/>
    <property type="match status" value="1"/>
</dbReference>
<organism evidence="2">
    <name type="scientific">freshwater metagenome</name>
    <dbReference type="NCBI Taxonomy" id="449393"/>
    <lineage>
        <taxon>unclassified sequences</taxon>
        <taxon>metagenomes</taxon>
        <taxon>ecological metagenomes</taxon>
    </lineage>
</organism>
<dbReference type="Gene3D" id="3.10.180.10">
    <property type="entry name" value="2,3-Dihydroxybiphenyl 1,2-Dioxygenase, domain 1"/>
    <property type="match status" value="1"/>
</dbReference>
<dbReference type="InterPro" id="IPR029068">
    <property type="entry name" value="Glyas_Bleomycin-R_OHBP_Dase"/>
</dbReference>
<sequence>MTSQSSQVRSPRFNHVAMSLPADSLDASGRAEIVNFYEKVFGWEELSVMTVDRQRLVLSCHTYEQFVFLVSEDAPMTAPPMDHFGLSVASESELDAVLQRAKEYQKTDDRVRIIDKTTDDHGMLTITSIYISYLLPMMVEIQYWNFTDGRSDNN</sequence>
<protein>
    <submittedName>
        <fullName evidence="2">Unannotated protein</fullName>
    </submittedName>
</protein>
<dbReference type="AlphaFoldDB" id="A0A6J6R7X5"/>
<name>A0A6J6R7X5_9ZZZZ</name>
<dbReference type="EMBL" id="CAFBMM010000090">
    <property type="protein sequence ID" value="CAB4915097.1"/>
    <property type="molecule type" value="Genomic_DNA"/>
</dbReference>
<feature type="domain" description="Glyoxalase/fosfomycin resistance/dioxygenase" evidence="1">
    <location>
        <begin position="31"/>
        <end position="105"/>
    </location>
</feature>
<gene>
    <name evidence="2" type="ORF">UFOPK2683_00548</name>
    <name evidence="3" type="ORF">UFOPK3605_01366</name>
</gene>
<evidence type="ECO:0000313" key="2">
    <source>
        <dbReference type="EMBL" id="CAB4720060.1"/>
    </source>
</evidence>
<proteinExistence type="predicted"/>
<dbReference type="CDD" id="cd06587">
    <property type="entry name" value="VOC"/>
    <property type="match status" value="1"/>
</dbReference>
<dbReference type="InterPro" id="IPR004360">
    <property type="entry name" value="Glyas_Fos-R_dOase_dom"/>
</dbReference>
<evidence type="ECO:0000313" key="3">
    <source>
        <dbReference type="EMBL" id="CAB4915097.1"/>
    </source>
</evidence>
<evidence type="ECO:0000259" key="1">
    <source>
        <dbReference type="Pfam" id="PF00903"/>
    </source>
</evidence>
<dbReference type="EMBL" id="CAEZYK010000021">
    <property type="protein sequence ID" value="CAB4720060.1"/>
    <property type="molecule type" value="Genomic_DNA"/>
</dbReference>